<dbReference type="EMBL" id="AUZY01006930">
    <property type="protein sequence ID" value="EQD52630.1"/>
    <property type="molecule type" value="Genomic_DNA"/>
</dbReference>
<evidence type="ECO:0000259" key="1">
    <source>
        <dbReference type="Pfam" id="PF02254"/>
    </source>
</evidence>
<keyword evidence="2" id="KW-0407">Ion channel</keyword>
<dbReference type="InterPro" id="IPR036291">
    <property type="entry name" value="NAD(P)-bd_dom_sf"/>
</dbReference>
<dbReference type="AlphaFoldDB" id="T1BEP8"/>
<evidence type="ECO:0000313" key="2">
    <source>
        <dbReference type="EMBL" id="EQD52630.1"/>
    </source>
</evidence>
<organism evidence="2">
    <name type="scientific">mine drainage metagenome</name>
    <dbReference type="NCBI Taxonomy" id="410659"/>
    <lineage>
        <taxon>unclassified sequences</taxon>
        <taxon>metagenomes</taxon>
        <taxon>ecological metagenomes</taxon>
    </lineage>
</organism>
<keyword evidence="2" id="KW-0406">Ion transport</keyword>
<dbReference type="GO" id="GO:0034220">
    <property type="term" value="P:monoatomic ion transmembrane transport"/>
    <property type="evidence" value="ECO:0007669"/>
    <property type="project" value="UniProtKB-KW"/>
</dbReference>
<sequence length="120" mass="13317">MVILISPIIEKRIGGLVEVLKRQQIGGLKNFTLVCGYSSLSEYLNEVKKRGGVVIVMTKDEKDIEALKHSGFLILDEDPGDETALQEFDFGETRAIIVASEDDGNNLLIATSFFQLQDQE</sequence>
<dbReference type="Gene3D" id="3.40.50.720">
    <property type="entry name" value="NAD(P)-binding Rossmann-like Domain"/>
    <property type="match status" value="1"/>
</dbReference>
<feature type="non-terminal residue" evidence="2">
    <location>
        <position position="120"/>
    </location>
</feature>
<protein>
    <submittedName>
        <fullName evidence="2">Potassium channel protein related protein</fullName>
    </submittedName>
</protein>
<dbReference type="SUPFAM" id="SSF51735">
    <property type="entry name" value="NAD(P)-binding Rossmann-fold domains"/>
    <property type="match status" value="1"/>
</dbReference>
<keyword evidence="2" id="KW-0813">Transport</keyword>
<dbReference type="InterPro" id="IPR003148">
    <property type="entry name" value="RCK_N"/>
</dbReference>
<dbReference type="Pfam" id="PF02254">
    <property type="entry name" value="TrkA_N"/>
    <property type="match status" value="1"/>
</dbReference>
<accession>T1BEP8</accession>
<feature type="domain" description="RCK N-terminal" evidence="1">
    <location>
        <begin position="33"/>
        <end position="112"/>
    </location>
</feature>
<reference evidence="2" key="1">
    <citation type="submission" date="2013-08" db="EMBL/GenBank/DDBJ databases">
        <authorList>
            <person name="Mendez C."/>
            <person name="Richter M."/>
            <person name="Ferrer M."/>
            <person name="Sanchez J."/>
        </authorList>
    </citation>
    <scope>NUCLEOTIDE SEQUENCE</scope>
</reference>
<reference evidence="2" key="2">
    <citation type="journal article" date="2014" name="ISME J.">
        <title>Microbial stratification in low pH oxic and suboxic macroscopic growths along an acid mine drainage.</title>
        <authorList>
            <person name="Mendez-Garcia C."/>
            <person name="Mesa V."/>
            <person name="Sprenger R.R."/>
            <person name="Richter M."/>
            <person name="Diez M.S."/>
            <person name="Solano J."/>
            <person name="Bargiela R."/>
            <person name="Golyshina O.V."/>
            <person name="Manteca A."/>
            <person name="Ramos J.L."/>
            <person name="Gallego J.R."/>
            <person name="Llorente I."/>
            <person name="Martins Dos Santos V.A."/>
            <person name="Jensen O.N."/>
            <person name="Pelaez A.I."/>
            <person name="Sanchez J."/>
            <person name="Ferrer M."/>
        </authorList>
    </citation>
    <scope>NUCLEOTIDE SEQUENCE</scope>
</reference>
<dbReference type="GO" id="GO:0006813">
    <property type="term" value="P:potassium ion transport"/>
    <property type="evidence" value="ECO:0007669"/>
    <property type="project" value="InterPro"/>
</dbReference>
<gene>
    <name evidence="2" type="ORF">B1B_10641</name>
</gene>
<comment type="caution">
    <text evidence="2">The sequence shown here is derived from an EMBL/GenBank/DDBJ whole genome shotgun (WGS) entry which is preliminary data.</text>
</comment>
<name>T1BEP8_9ZZZZ</name>
<proteinExistence type="predicted"/>